<gene>
    <name evidence="13" type="ORF">QF025_002664</name>
</gene>
<dbReference type="InterPro" id="IPR036068">
    <property type="entry name" value="Nicotinate_pribotase-like_C"/>
</dbReference>
<dbReference type="SUPFAM" id="SSF51690">
    <property type="entry name" value="Nicotinate/Quinolinate PRTase C-terminal domain-like"/>
    <property type="match status" value="1"/>
</dbReference>
<dbReference type="GO" id="GO:0016757">
    <property type="term" value="F:glycosyltransferase activity"/>
    <property type="evidence" value="ECO:0007669"/>
    <property type="project" value="UniProtKB-KW"/>
</dbReference>
<evidence type="ECO:0000313" key="13">
    <source>
        <dbReference type="EMBL" id="MDR6203944.1"/>
    </source>
</evidence>
<keyword evidence="4" id="KW-0597">Phosphoprotein</keyword>
<evidence type="ECO:0000259" key="12">
    <source>
        <dbReference type="Pfam" id="PF17956"/>
    </source>
</evidence>
<accession>A0ABD5CF66</accession>
<dbReference type="Pfam" id="PF04095">
    <property type="entry name" value="NAPRTase"/>
    <property type="match status" value="1"/>
</dbReference>
<dbReference type="SUPFAM" id="SSF54675">
    <property type="entry name" value="Nicotinate/Quinolinate PRTase N-terminal domain-like"/>
    <property type="match status" value="1"/>
</dbReference>
<protein>
    <recommendedName>
        <fullName evidence="3 9">Nicotinate phosphoribosyltransferase</fullName>
        <ecNumber evidence="3 9">6.3.4.21</ecNumber>
    </recommendedName>
</protein>
<keyword evidence="5 9" id="KW-0436">Ligase</keyword>
<evidence type="ECO:0000259" key="11">
    <source>
        <dbReference type="Pfam" id="PF17767"/>
    </source>
</evidence>
<dbReference type="InterPro" id="IPR013785">
    <property type="entry name" value="Aldolase_TIM"/>
</dbReference>
<evidence type="ECO:0000256" key="6">
    <source>
        <dbReference type="ARBA" id="ARBA00022642"/>
    </source>
</evidence>
<sequence>MSEPLPSLLLTDLYELTMLQAYFDCGMNRTATFEFFVRKLPQQRNFLVAAGLAQVLDYLAGLQFTTDDIRLLREMGRFKHDFLESLAGLRFKGDVYAMPEGSVFFPDEPISRITAPLREAQLVESRVMNLLHYETVVASKAARVVLAAPDELLVDFGLRRAHGAEAGMLSARASYLAGFSGTAAVLAGTRFDIPLFGTMAHSYVQAHADEADALEHFARSQPENATLLIDTYDTEAAAHEVVKVARRLQQDGIAIKAVRIDSGDLAEHARRVRAILDAGGLPHVTIFASGNLDEFRLLELLTSGAPIDGFGVGTRMNTSSGAPYLDCAYKLTEYDGQPRRKRSEGKATWPGRKQVYRHYDAGGTMTYDQLTVEDDPRSGVALLQPVMLAGKRTTPSPTLAESRAYARGQLDALPGPVRNLTSSGSYAVVVCEPLKALASIVDAGLHSCRGTGDATDEHDVR</sequence>
<dbReference type="InterPro" id="IPR041525">
    <property type="entry name" value="N/Namide_PRibTrfase"/>
</dbReference>
<dbReference type="NCBIfam" id="TIGR01513">
    <property type="entry name" value="NAPRTase_put"/>
    <property type="match status" value="1"/>
</dbReference>
<proteinExistence type="inferred from homology"/>
<evidence type="ECO:0000256" key="8">
    <source>
        <dbReference type="ARBA" id="ARBA00048668"/>
    </source>
</evidence>
<evidence type="ECO:0000256" key="1">
    <source>
        <dbReference type="ARBA" id="ARBA00004952"/>
    </source>
</evidence>
<evidence type="ECO:0000313" key="14">
    <source>
        <dbReference type="Proteomes" id="UP001245184"/>
    </source>
</evidence>
<evidence type="ECO:0000256" key="9">
    <source>
        <dbReference type="RuleBase" id="RU365100"/>
    </source>
</evidence>
<dbReference type="NCBIfam" id="NF009131">
    <property type="entry name" value="PRK12484.1"/>
    <property type="match status" value="1"/>
</dbReference>
<dbReference type="NCBIfam" id="NF006696">
    <property type="entry name" value="PRK09243.1-3"/>
    <property type="match status" value="1"/>
</dbReference>
<evidence type="ECO:0000256" key="2">
    <source>
        <dbReference type="ARBA" id="ARBA00010897"/>
    </source>
</evidence>
<dbReference type="InterPro" id="IPR006405">
    <property type="entry name" value="Nic_PRibTrfase_pncB"/>
</dbReference>
<reference evidence="13 14" key="1">
    <citation type="submission" date="2023-08" db="EMBL/GenBank/DDBJ databases">
        <title>Genome sequencing of plant associated microbes to promote plant fitness in Sorghum bicolor and Oryza sativa.</title>
        <authorList>
            <person name="Coleman-Derr D."/>
        </authorList>
    </citation>
    <scope>NUCLEOTIDE SEQUENCE [LARGE SCALE GENOMIC DNA]</scope>
    <source>
        <strain evidence="13 14">SLBN-33</strain>
    </source>
</reference>
<dbReference type="PIRSF" id="PIRSF000484">
    <property type="entry name" value="NAPRT"/>
    <property type="match status" value="1"/>
</dbReference>
<feature type="domain" description="Nicotinate phosphoribosyltransferase C-terminal" evidence="12">
    <location>
        <begin position="381"/>
        <end position="436"/>
    </location>
</feature>
<feature type="domain" description="Nicotinate phosphoribosyltransferase N-terminal" evidence="11">
    <location>
        <begin position="9"/>
        <end position="131"/>
    </location>
</feature>
<organism evidence="13 14">
    <name type="scientific">Paraburkholderia graminis</name>
    <dbReference type="NCBI Taxonomy" id="60548"/>
    <lineage>
        <taxon>Bacteria</taxon>
        <taxon>Pseudomonadati</taxon>
        <taxon>Pseudomonadota</taxon>
        <taxon>Betaproteobacteria</taxon>
        <taxon>Burkholderiales</taxon>
        <taxon>Burkholderiaceae</taxon>
        <taxon>Paraburkholderia</taxon>
    </lineage>
</organism>
<evidence type="ECO:0000259" key="10">
    <source>
        <dbReference type="Pfam" id="PF04095"/>
    </source>
</evidence>
<dbReference type="Proteomes" id="UP001245184">
    <property type="component" value="Unassembled WGS sequence"/>
</dbReference>
<dbReference type="Pfam" id="PF17767">
    <property type="entry name" value="NAPRTase_N"/>
    <property type="match status" value="1"/>
</dbReference>
<dbReference type="Gene3D" id="3.20.140.10">
    <property type="entry name" value="nicotinate phosphoribosyltransferase"/>
    <property type="match status" value="2"/>
</dbReference>
<dbReference type="Gene3D" id="3.20.20.70">
    <property type="entry name" value="Aldolase class I"/>
    <property type="match status" value="1"/>
</dbReference>
<dbReference type="PANTHER" id="PTHR11098">
    <property type="entry name" value="NICOTINATE PHOSPHORIBOSYLTRANSFERASE"/>
    <property type="match status" value="1"/>
</dbReference>
<dbReference type="GO" id="GO:0004516">
    <property type="term" value="F:nicotinate phosphoribosyltransferase activity"/>
    <property type="evidence" value="ECO:0007669"/>
    <property type="project" value="UniProtKB-UniRule"/>
</dbReference>
<comment type="function">
    <text evidence="9">Catalyzes the first step in the biosynthesis of NAD from nicotinic acid, the ATP-dependent synthesis of beta-nicotinate D-ribonucleotide from nicotinate and 5-phospho-D-ribose 1-phosphate.</text>
</comment>
<comment type="catalytic activity">
    <reaction evidence="8 9">
        <text>5-phospho-alpha-D-ribose 1-diphosphate + nicotinate + ATP + H2O = nicotinate beta-D-ribonucleotide + ADP + phosphate + diphosphate</text>
        <dbReference type="Rhea" id="RHEA:36163"/>
        <dbReference type="ChEBI" id="CHEBI:15377"/>
        <dbReference type="ChEBI" id="CHEBI:30616"/>
        <dbReference type="ChEBI" id="CHEBI:32544"/>
        <dbReference type="ChEBI" id="CHEBI:33019"/>
        <dbReference type="ChEBI" id="CHEBI:43474"/>
        <dbReference type="ChEBI" id="CHEBI:57502"/>
        <dbReference type="ChEBI" id="CHEBI:58017"/>
        <dbReference type="ChEBI" id="CHEBI:456216"/>
        <dbReference type="EC" id="6.3.4.21"/>
    </reaction>
</comment>
<dbReference type="EMBL" id="JAVIZN010000002">
    <property type="protein sequence ID" value="MDR6203944.1"/>
    <property type="molecule type" value="Genomic_DNA"/>
</dbReference>
<comment type="pathway">
    <text evidence="1 9">Cofactor biosynthesis; NAD(+) biosynthesis; nicotinate D-ribonucleotide from nicotinate: step 1/1.</text>
</comment>
<dbReference type="InterPro" id="IPR040727">
    <property type="entry name" value="NAPRTase_N"/>
</dbReference>
<evidence type="ECO:0000256" key="7">
    <source>
        <dbReference type="ARBA" id="ARBA00022679"/>
    </source>
</evidence>
<dbReference type="EC" id="6.3.4.21" evidence="3 9"/>
<keyword evidence="7 9" id="KW-0808">Transferase</keyword>
<dbReference type="AlphaFoldDB" id="A0ABD5CF66"/>
<dbReference type="Pfam" id="PF17956">
    <property type="entry name" value="NAPRTase_C"/>
    <property type="match status" value="1"/>
</dbReference>
<dbReference type="InterPro" id="IPR007229">
    <property type="entry name" value="Nic_PRibTrfase-Fam"/>
</dbReference>
<dbReference type="InterPro" id="IPR041619">
    <property type="entry name" value="NAPRTase_C"/>
</dbReference>
<comment type="caution">
    <text evidence="13">The sequence shown here is derived from an EMBL/GenBank/DDBJ whole genome shotgun (WGS) entry which is preliminary data.</text>
</comment>
<evidence type="ECO:0000256" key="3">
    <source>
        <dbReference type="ARBA" id="ARBA00013236"/>
    </source>
</evidence>
<comment type="PTM">
    <text evidence="9">Transiently phosphorylated on a His residue during the reaction cycle. Phosphorylation strongly increases the affinity for substrates and increases the rate of nicotinate D-ribonucleotide production. Dephosphorylation regenerates the low-affinity form of the enzyme, leading to product release.</text>
</comment>
<keyword evidence="13" id="KW-0328">Glycosyltransferase</keyword>
<evidence type="ECO:0000256" key="4">
    <source>
        <dbReference type="ARBA" id="ARBA00022553"/>
    </source>
</evidence>
<dbReference type="RefSeq" id="WP_310031603.1">
    <property type="nucleotide sequence ID" value="NZ_JAVIZN010000002.1"/>
</dbReference>
<dbReference type="GO" id="GO:0009435">
    <property type="term" value="P:NAD+ biosynthetic process"/>
    <property type="evidence" value="ECO:0007669"/>
    <property type="project" value="UniProtKB-UniRule"/>
</dbReference>
<feature type="domain" description="Nicotinate/nicotinamide phosphoribosyltransferase" evidence="10">
    <location>
        <begin position="153"/>
        <end position="332"/>
    </location>
</feature>
<name>A0ABD5CF66_9BURK</name>
<dbReference type="PANTHER" id="PTHR11098:SF1">
    <property type="entry name" value="NICOTINATE PHOSPHORIBOSYLTRANSFERASE"/>
    <property type="match status" value="1"/>
</dbReference>
<keyword evidence="6 9" id="KW-0662">Pyridine nucleotide biosynthesis</keyword>
<dbReference type="CDD" id="cd01570">
    <property type="entry name" value="NAPRTase_A"/>
    <property type="match status" value="1"/>
</dbReference>
<evidence type="ECO:0000256" key="5">
    <source>
        <dbReference type="ARBA" id="ARBA00022598"/>
    </source>
</evidence>
<comment type="similarity">
    <text evidence="2 9">Belongs to the NAPRTase family.</text>
</comment>